<accession>A0ABS7YV42</accession>
<name>A0ABS7YV42_9VIBR</name>
<protein>
    <recommendedName>
        <fullName evidence="3">ATP-dependent transcriptional regulator</fullName>
    </recommendedName>
</protein>
<gene>
    <name evidence="1" type="ORF">LDJ79_22630</name>
</gene>
<dbReference type="Proteomes" id="UP001199044">
    <property type="component" value="Unassembled WGS sequence"/>
</dbReference>
<evidence type="ECO:0000313" key="2">
    <source>
        <dbReference type="Proteomes" id="UP001199044"/>
    </source>
</evidence>
<reference evidence="2" key="1">
    <citation type="submission" date="2023-07" db="EMBL/GenBank/DDBJ databases">
        <title>Molecular identification of indigenous halophilic bacteria isolated from red sea cost, biodegradation of synthetic dyes and assessment of degraded metabolite toxicity.</title>
        <authorList>
            <person name="Chaieb K."/>
            <person name="Altayb H.N."/>
        </authorList>
    </citation>
    <scope>NUCLEOTIDE SEQUENCE [LARGE SCALE GENOMIC DNA]</scope>
    <source>
        <strain evidence="2">K20</strain>
    </source>
</reference>
<dbReference type="Gene3D" id="1.25.40.10">
    <property type="entry name" value="Tetratricopeptide repeat domain"/>
    <property type="match status" value="1"/>
</dbReference>
<sequence>MSNCSLSLEQQIQQLNDQLTIEPASALSNVQGCLITAKEQHSPDAVLQCLIIAARAALQLDDLKLSTKHIKAALKFQQTLDNDDNLAEILHIHALIYWHQAQYYSAQHFWIQSLEQSAWSDGASVQIESLIGLGNVWRETEEYGLAKIAHELAVRVANATRNENLEIQSRILLSWDLHLLESFAEMLTVLQGAEDLLKRTPNNAQEAQLWDFRAVALLGLKHVDEAEYAADNAYALADKQQHIWMKTLALMSKARIELLREEPQLALTFLKEAEGLAKACHANYASLLARIYYKQSLAHEKSEQMDLALNSFKLYRHHSIEHIRARTLQLGSDKARLSKHQLEKKARKLINRIHAQHAHESGRHFNRIISETLWWEQLVQLKTQLTKANYSVITIRHPNPDCIDACAEIAHTLCTQGDYLAQISSDRLGWLVDEQSASAEELYRILNQMMAIYPWQRKGIAPNLPTIKIQDLLTFPFTLEQLEQEDEQQGDR</sequence>
<comment type="caution">
    <text evidence="1">The sequence shown here is derived from an EMBL/GenBank/DDBJ whole genome shotgun (WGS) entry which is preliminary data.</text>
</comment>
<proteinExistence type="predicted"/>
<keyword evidence="2" id="KW-1185">Reference proteome</keyword>
<dbReference type="EMBL" id="JAIWIU010000219">
    <property type="protein sequence ID" value="MCA2018927.1"/>
    <property type="molecule type" value="Genomic_DNA"/>
</dbReference>
<evidence type="ECO:0008006" key="3">
    <source>
        <dbReference type="Google" id="ProtNLM"/>
    </source>
</evidence>
<dbReference type="InterPro" id="IPR011990">
    <property type="entry name" value="TPR-like_helical_dom_sf"/>
</dbReference>
<dbReference type="SUPFAM" id="SSF48452">
    <property type="entry name" value="TPR-like"/>
    <property type="match status" value="2"/>
</dbReference>
<dbReference type="RefSeq" id="WP_225252209.1">
    <property type="nucleotide sequence ID" value="NZ_JAIWIU010000219.1"/>
</dbReference>
<evidence type="ECO:0000313" key="1">
    <source>
        <dbReference type="EMBL" id="MCA2018927.1"/>
    </source>
</evidence>
<organism evidence="1 2">
    <name type="scientific">Vibrio tritonius</name>
    <dbReference type="NCBI Taxonomy" id="1435069"/>
    <lineage>
        <taxon>Bacteria</taxon>
        <taxon>Pseudomonadati</taxon>
        <taxon>Pseudomonadota</taxon>
        <taxon>Gammaproteobacteria</taxon>
        <taxon>Vibrionales</taxon>
        <taxon>Vibrionaceae</taxon>
        <taxon>Vibrio</taxon>
    </lineage>
</organism>